<accession>F5LAW0</accession>
<dbReference type="EMBL" id="AFCE01000165">
    <property type="protein sequence ID" value="EGL81499.1"/>
    <property type="molecule type" value="Genomic_DNA"/>
</dbReference>
<dbReference type="NCBIfam" id="TIGR01140">
    <property type="entry name" value="L_thr_O3P_dcar"/>
    <property type="match status" value="1"/>
</dbReference>
<evidence type="ECO:0000313" key="13">
    <source>
        <dbReference type="Proteomes" id="UP000010716"/>
    </source>
</evidence>
<dbReference type="UniPathway" id="UPA00148"/>
<dbReference type="InterPro" id="IPR015424">
    <property type="entry name" value="PyrdxlP-dep_Trfase"/>
</dbReference>
<evidence type="ECO:0000259" key="10">
    <source>
        <dbReference type="Pfam" id="PF00155"/>
    </source>
</evidence>
<evidence type="ECO:0000256" key="3">
    <source>
        <dbReference type="ARBA" id="ARBA00004953"/>
    </source>
</evidence>
<proteinExistence type="predicted"/>
<dbReference type="PANTHER" id="PTHR42885:SF1">
    <property type="entry name" value="THREONINE-PHOSPHATE DECARBOXYLASE"/>
    <property type="match status" value="1"/>
</dbReference>
<dbReference type="OrthoDB" id="9813612at2"/>
<evidence type="ECO:0000313" key="12">
    <source>
        <dbReference type="EMBL" id="QZT33801.1"/>
    </source>
</evidence>
<dbReference type="EMBL" id="CP082237">
    <property type="protein sequence ID" value="QZT33801.1"/>
    <property type="molecule type" value="Genomic_DNA"/>
</dbReference>
<evidence type="ECO:0000256" key="4">
    <source>
        <dbReference type="ARBA" id="ARBA00012285"/>
    </source>
</evidence>
<evidence type="ECO:0000256" key="2">
    <source>
        <dbReference type="ARBA" id="ARBA00003444"/>
    </source>
</evidence>
<dbReference type="InterPro" id="IPR004839">
    <property type="entry name" value="Aminotransferase_I/II_large"/>
</dbReference>
<protein>
    <recommendedName>
        <fullName evidence="4">threonine-phosphate decarboxylase</fullName>
        <ecNumber evidence="4">4.1.1.81</ecNumber>
    </recommendedName>
    <alternativeName>
        <fullName evidence="8">L-threonine-O-3-phosphate decarboxylase</fullName>
    </alternativeName>
</protein>
<evidence type="ECO:0000256" key="8">
    <source>
        <dbReference type="ARBA" id="ARBA00029996"/>
    </source>
</evidence>
<keyword evidence="6" id="KW-0663">Pyridoxal phosphate</keyword>
<dbReference type="GO" id="GO:0009236">
    <property type="term" value="P:cobalamin biosynthetic process"/>
    <property type="evidence" value="ECO:0007669"/>
    <property type="project" value="UniProtKB-UniPathway"/>
</dbReference>
<evidence type="ECO:0000256" key="9">
    <source>
        <dbReference type="ARBA" id="ARBA00048531"/>
    </source>
</evidence>
<dbReference type="InterPro" id="IPR015422">
    <property type="entry name" value="PyrdxlP-dep_Trfase_small"/>
</dbReference>
<evidence type="ECO:0000256" key="7">
    <source>
        <dbReference type="ARBA" id="ARBA00023239"/>
    </source>
</evidence>
<dbReference type="GO" id="GO:0048472">
    <property type="term" value="F:threonine-phosphate decarboxylase activity"/>
    <property type="evidence" value="ECO:0007669"/>
    <property type="project" value="UniProtKB-EC"/>
</dbReference>
<evidence type="ECO:0000256" key="1">
    <source>
        <dbReference type="ARBA" id="ARBA00001933"/>
    </source>
</evidence>
<dbReference type="EC" id="4.1.1.81" evidence="4"/>
<evidence type="ECO:0000313" key="14">
    <source>
        <dbReference type="Proteomes" id="UP000825179"/>
    </source>
</evidence>
<evidence type="ECO:0000256" key="6">
    <source>
        <dbReference type="ARBA" id="ARBA00022898"/>
    </source>
</evidence>
<organism evidence="11 13">
    <name type="scientific">Caldalkalibacillus thermarum (strain TA2.A1)</name>
    <dbReference type="NCBI Taxonomy" id="986075"/>
    <lineage>
        <taxon>Bacteria</taxon>
        <taxon>Bacillati</taxon>
        <taxon>Bacillota</taxon>
        <taxon>Bacilli</taxon>
        <taxon>Bacillales</taxon>
        <taxon>Bacillaceae</taxon>
        <taxon>Caldalkalibacillus</taxon>
    </lineage>
</organism>
<dbReference type="AlphaFoldDB" id="F5LAW0"/>
<dbReference type="RefSeq" id="WP_007506417.1">
    <property type="nucleotide sequence ID" value="NZ_AFCE01000165.1"/>
</dbReference>
<feature type="domain" description="Aminotransferase class I/classII large" evidence="10">
    <location>
        <begin position="24"/>
        <end position="361"/>
    </location>
</feature>
<dbReference type="CDD" id="cd00609">
    <property type="entry name" value="AAT_like"/>
    <property type="match status" value="1"/>
</dbReference>
<dbReference type="Proteomes" id="UP000825179">
    <property type="component" value="Chromosome"/>
</dbReference>
<comment type="catalytic activity">
    <reaction evidence="9">
        <text>O-phospho-L-threonine + H(+) = (R)-1-aminopropan-2-yl phosphate + CO2</text>
        <dbReference type="Rhea" id="RHEA:11492"/>
        <dbReference type="ChEBI" id="CHEBI:15378"/>
        <dbReference type="ChEBI" id="CHEBI:16526"/>
        <dbReference type="ChEBI" id="CHEBI:58563"/>
        <dbReference type="ChEBI" id="CHEBI:58675"/>
        <dbReference type="EC" id="4.1.1.81"/>
    </reaction>
</comment>
<sequence length="368" mass="41436">MQWPSHGGQPERLRKMFGLAAARPVLDFSANLNPLGPPDDVPELLAKAFDQVRRYPDPHYEEPRQAIARAEGVPVGQVLLTNGGAEAIFLVAHWLQGKRALLVHPTFGEYERACRQHGLNVTSLFLANPPCFEWPLEQIVEHLADADVLFVAHPNNPTGTMLRPSALHLILEAARQHDCYVVIDEAFVDFLPQHASCTPWLREHPHLILLRSLTKMFTIPGLRLGYVLADEAVIRELAERQMPWSVNALAANLLPHLLANHEFIARTRRWLAVETDYLKSSLSALGFETSPFNANFYLVRDGRAGRWSKEKAVTEAERLLAFLLGRGIVARHTHTFKGLEGGWLRLAVRSREENAQLISSLSDWMEQS</sequence>
<dbReference type="eggNOG" id="COG0079">
    <property type="taxonomic scope" value="Bacteria"/>
</dbReference>
<reference evidence="11 13" key="1">
    <citation type="journal article" date="2011" name="J. Bacteriol.">
        <title>Draft genome sequence of the thermoalkaliphilic Caldalkalibacillus thermarum strain TA2.A1.</title>
        <authorList>
            <person name="Kalamorz F."/>
            <person name="Keis S."/>
            <person name="McMillan D.G."/>
            <person name="Olsson K."/>
            <person name="Stanton J.A."/>
            <person name="Stockwell P."/>
            <person name="Black M.A."/>
            <person name="Klingeman D.M."/>
            <person name="Land M.L."/>
            <person name="Han C.S."/>
            <person name="Martin S.L."/>
            <person name="Becher S.A."/>
            <person name="Peddie C.J."/>
            <person name="Morgan H.W."/>
            <person name="Matthies D."/>
            <person name="Preiss L."/>
            <person name="Meier T."/>
            <person name="Brown S.D."/>
            <person name="Cook G.M."/>
        </authorList>
    </citation>
    <scope>NUCLEOTIDE SEQUENCE [LARGE SCALE GENOMIC DNA]</scope>
    <source>
        <strain evidence="11 13">TA2.A1</strain>
    </source>
</reference>
<dbReference type="KEGG" id="cthu:HUR95_16580"/>
<reference evidence="12" key="3">
    <citation type="submission" date="2021-08" db="EMBL/GenBank/DDBJ databases">
        <authorList>
            <person name="de Jong S."/>
            <person name="van den Broek M."/>
            <person name="Merkel A."/>
            <person name="de la Torre Cortes P."/>
            <person name="Kalamorz F."/>
            <person name="Cook G."/>
            <person name="van Loosdrecht M."/>
            <person name="McMillan D."/>
        </authorList>
    </citation>
    <scope>NUCLEOTIDE SEQUENCE</scope>
    <source>
        <strain evidence="12">TA2.A1</strain>
    </source>
</reference>
<dbReference type="Gene3D" id="3.90.1150.10">
    <property type="entry name" value="Aspartate Aminotransferase, domain 1"/>
    <property type="match status" value="1"/>
</dbReference>
<dbReference type="Pfam" id="PF00155">
    <property type="entry name" value="Aminotran_1_2"/>
    <property type="match status" value="1"/>
</dbReference>
<dbReference type="InterPro" id="IPR005860">
    <property type="entry name" value="CobD"/>
</dbReference>
<comment type="function">
    <text evidence="2">Decarboxylates L-threonine-O-3-phosphate to yield (R)-1-amino-2-propanol O-2-phosphate, the precursor for the linkage between the nucleotide loop and the corrin ring in cobalamin.</text>
</comment>
<dbReference type="PANTHER" id="PTHR42885">
    <property type="entry name" value="HISTIDINOL-PHOSPHATE AMINOTRANSFERASE-RELATED"/>
    <property type="match status" value="1"/>
</dbReference>
<keyword evidence="14" id="KW-1185">Reference proteome</keyword>
<evidence type="ECO:0000313" key="11">
    <source>
        <dbReference type="EMBL" id="EGL81499.1"/>
    </source>
</evidence>
<dbReference type="SUPFAM" id="SSF53383">
    <property type="entry name" value="PLP-dependent transferases"/>
    <property type="match status" value="1"/>
</dbReference>
<dbReference type="GO" id="GO:0030170">
    <property type="term" value="F:pyridoxal phosphate binding"/>
    <property type="evidence" value="ECO:0007669"/>
    <property type="project" value="InterPro"/>
</dbReference>
<comment type="cofactor">
    <cofactor evidence="1">
        <name>pyridoxal 5'-phosphate</name>
        <dbReference type="ChEBI" id="CHEBI:597326"/>
    </cofactor>
</comment>
<keyword evidence="5" id="KW-0169">Cobalamin biosynthesis</keyword>
<dbReference type="Proteomes" id="UP000010716">
    <property type="component" value="Unassembled WGS sequence"/>
</dbReference>
<evidence type="ECO:0000256" key="5">
    <source>
        <dbReference type="ARBA" id="ARBA00022573"/>
    </source>
</evidence>
<gene>
    <name evidence="12" type="primary">cobD</name>
    <name evidence="11" type="ORF">CathTA2_3045</name>
    <name evidence="12" type="ORF">HUR95_16580</name>
</gene>
<keyword evidence="7 12" id="KW-0456">Lyase</keyword>
<dbReference type="Gene3D" id="3.40.640.10">
    <property type="entry name" value="Type I PLP-dependent aspartate aminotransferase-like (Major domain)"/>
    <property type="match status" value="1"/>
</dbReference>
<reference evidence="12 14" key="2">
    <citation type="journal article" date="2020" name="Extremophiles">
        <title>Genomic analysis of Caldalkalibacillus thermarum TA2.A1 reveals aerobic alkaliphilic metabolism and evolutionary hallmarks linking alkaliphilic bacteria and plant life.</title>
        <authorList>
            <person name="de Jong S.I."/>
            <person name="van den Broek M.A."/>
            <person name="Merkel A.Y."/>
            <person name="de la Torre Cortes P."/>
            <person name="Kalamorz F."/>
            <person name="Cook G.M."/>
            <person name="van Loosdrecht M.C.M."/>
            <person name="McMillan D.G.G."/>
        </authorList>
    </citation>
    <scope>NUCLEOTIDE SEQUENCE [LARGE SCALE GENOMIC DNA]</scope>
    <source>
        <strain evidence="12 14">TA2.A1</strain>
    </source>
</reference>
<comment type="pathway">
    <text evidence="3">Cofactor biosynthesis; adenosylcobalamin biosynthesis.</text>
</comment>
<name>F5LAW0_CALTT</name>
<dbReference type="InterPro" id="IPR015421">
    <property type="entry name" value="PyrdxlP-dep_Trfase_major"/>
</dbReference>